<gene>
    <name evidence="7" type="ORF">JFL75_08805</name>
</gene>
<dbReference type="EC" id="2.4.1.266" evidence="7"/>
<keyword evidence="4 7" id="KW-0808">Transferase</keyword>
<dbReference type="InterPro" id="IPR001173">
    <property type="entry name" value="Glyco_trans_2-like"/>
</dbReference>
<dbReference type="Gene3D" id="3.90.550.10">
    <property type="entry name" value="Spore Coat Polysaccharide Biosynthesis Protein SpsA, Chain A"/>
    <property type="match status" value="1"/>
</dbReference>
<evidence type="ECO:0000256" key="1">
    <source>
        <dbReference type="ARBA" id="ARBA00001946"/>
    </source>
</evidence>
<reference evidence="7" key="1">
    <citation type="submission" date="2021-01" db="EMBL/GenBank/DDBJ databases">
        <title>Description of Breznakiella homolactica.</title>
        <authorList>
            <person name="Song Y."/>
            <person name="Brune A."/>
        </authorList>
    </citation>
    <scope>NUCLEOTIDE SEQUENCE</scope>
    <source>
        <strain evidence="7">RmG30</strain>
    </source>
</reference>
<dbReference type="KEGG" id="bhc:JFL75_08805"/>
<dbReference type="SUPFAM" id="SSF53448">
    <property type="entry name" value="Nucleotide-diphospho-sugar transferases"/>
    <property type="match status" value="1"/>
</dbReference>
<sequence>MGDDALLRRTWHHSRFSNISRLVSLKEKKGLKISLAFPTLNEEKTIGKEILVIRTELMDRYPLLDEIVVIDSSSKDNTRKVAERFGAKVLTSKAILPKYGTYRGKGENLWKSLYVLEGDIIVWVDADISNIAPKFVYGLIGPLLEDDKVSYVKAFYERPIRSSGGIAPSGGGRVTEILVRPIFSLFYPELARLIQPLSGEYAGRRELLEKLPFSVGYGVELGHLIDLVQIAGVDALAQVDLDLRIHRNQTTEALGRMAYGILNTFFSRAEKYGKTNILKELGNRHIALQAEGQTHRVVRTEIPTVERPPMIEIPEYREKFARQLTER</sequence>
<feature type="domain" description="Glycosyltransferase 2-like" evidence="6">
    <location>
        <begin position="35"/>
        <end position="158"/>
    </location>
</feature>
<dbReference type="InterPro" id="IPR050256">
    <property type="entry name" value="Glycosyltransferase_2"/>
</dbReference>
<keyword evidence="8" id="KW-1185">Reference proteome</keyword>
<evidence type="ECO:0000313" key="8">
    <source>
        <dbReference type="Proteomes" id="UP000595917"/>
    </source>
</evidence>
<dbReference type="Pfam" id="PF00535">
    <property type="entry name" value="Glycos_transf_2"/>
    <property type="match status" value="1"/>
</dbReference>
<evidence type="ECO:0000256" key="2">
    <source>
        <dbReference type="ARBA" id="ARBA00006739"/>
    </source>
</evidence>
<dbReference type="EMBL" id="CP067089">
    <property type="protein sequence ID" value="QQO11349.1"/>
    <property type="molecule type" value="Genomic_DNA"/>
</dbReference>
<keyword evidence="3 7" id="KW-0328">Glycosyltransferase</keyword>
<dbReference type="PANTHER" id="PTHR48090:SF10">
    <property type="entry name" value="GLUCOSYL-3-PHOSPHOGLYCERATE SYNTHASE"/>
    <property type="match status" value="1"/>
</dbReference>
<accession>A0A7T7XRZ2</accession>
<evidence type="ECO:0000256" key="5">
    <source>
        <dbReference type="ARBA" id="ARBA00022842"/>
    </source>
</evidence>
<dbReference type="InterPro" id="IPR029044">
    <property type="entry name" value="Nucleotide-diphossugar_trans"/>
</dbReference>
<evidence type="ECO:0000259" key="6">
    <source>
        <dbReference type="Pfam" id="PF00535"/>
    </source>
</evidence>
<dbReference type="RefSeq" id="WP_215628656.1">
    <property type="nucleotide sequence ID" value="NZ_CP067089.2"/>
</dbReference>
<proteinExistence type="inferred from homology"/>
<organism evidence="7 8">
    <name type="scientific">Breznakiella homolactica</name>
    <dbReference type="NCBI Taxonomy" id="2798577"/>
    <lineage>
        <taxon>Bacteria</taxon>
        <taxon>Pseudomonadati</taxon>
        <taxon>Spirochaetota</taxon>
        <taxon>Spirochaetia</taxon>
        <taxon>Spirochaetales</taxon>
        <taxon>Breznakiellaceae</taxon>
        <taxon>Breznakiella</taxon>
    </lineage>
</organism>
<comment type="cofactor">
    <cofactor evidence="1">
        <name>Mg(2+)</name>
        <dbReference type="ChEBI" id="CHEBI:18420"/>
    </cofactor>
</comment>
<name>A0A7T7XRZ2_9SPIR</name>
<dbReference type="Proteomes" id="UP000595917">
    <property type="component" value="Chromosome"/>
</dbReference>
<protein>
    <submittedName>
        <fullName evidence="7">Glucosyl-3-phosphoglycerate synthase</fullName>
        <ecNumber evidence="7">2.4.1.266</ecNumber>
    </submittedName>
</protein>
<evidence type="ECO:0000256" key="4">
    <source>
        <dbReference type="ARBA" id="ARBA00022679"/>
    </source>
</evidence>
<evidence type="ECO:0000256" key="3">
    <source>
        <dbReference type="ARBA" id="ARBA00022676"/>
    </source>
</evidence>
<evidence type="ECO:0000313" key="7">
    <source>
        <dbReference type="EMBL" id="QQO11349.1"/>
    </source>
</evidence>
<dbReference type="GO" id="GO:0016757">
    <property type="term" value="F:glycosyltransferase activity"/>
    <property type="evidence" value="ECO:0007669"/>
    <property type="project" value="UniProtKB-KW"/>
</dbReference>
<comment type="similarity">
    <text evidence="2">Belongs to the glycosyltransferase 2 family.</text>
</comment>
<keyword evidence="5" id="KW-0460">Magnesium</keyword>
<dbReference type="AlphaFoldDB" id="A0A7T7XRZ2"/>
<dbReference type="NCBIfam" id="NF010496">
    <property type="entry name" value="PRK13915.1"/>
    <property type="match status" value="1"/>
</dbReference>
<dbReference type="PANTHER" id="PTHR48090">
    <property type="entry name" value="UNDECAPRENYL-PHOSPHATE 4-DEOXY-4-FORMAMIDO-L-ARABINOSE TRANSFERASE-RELATED"/>
    <property type="match status" value="1"/>
</dbReference>